<evidence type="ECO:0000256" key="6">
    <source>
        <dbReference type="ARBA" id="ARBA00023274"/>
    </source>
</evidence>
<gene>
    <name evidence="8" type="primary">MRPL36</name>
</gene>
<keyword evidence="4 7" id="KW-0689">Ribosomal protein</keyword>
<dbReference type="NCBIfam" id="TIGR01022">
    <property type="entry name" value="rpmJ_bact"/>
    <property type="match status" value="1"/>
</dbReference>
<keyword evidence="3" id="KW-0809">Transit peptide</keyword>
<evidence type="ECO:0000256" key="1">
    <source>
        <dbReference type="ARBA" id="ARBA00004173"/>
    </source>
</evidence>
<dbReference type="Bgee" id="ENSACAG00000000820">
    <property type="expression patterns" value="Expressed in lung and 12 other cell types or tissues"/>
</dbReference>
<dbReference type="Pfam" id="PF00444">
    <property type="entry name" value="Ribosomal_L36"/>
    <property type="match status" value="1"/>
</dbReference>
<keyword evidence="9" id="KW-1185">Reference proteome</keyword>
<dbReference type="GO" id="GO:0005762">
    <property type="term" value="C:mitochondrial large ribosomal subunit"/>
    <property type="evidence" value="ECO:0000318"/>
    <property type="project" value="GO_Central"/>
</dbReference>
<proteinExistence type="inferred from homology"/>
<dbReference type="InterPro" id="IPR035977">
    <property type="entry name" value="Ribosomal_bL36_sp"/>
</dbReference>
<organism evidence="8 9">
    <name type="scientific">Anolis carolinensis</name>
    <name type="common">Green anole</name>
    <name type="synonym">American chameleon</name>
    <dbReference type="NCBI Taxonomy" id="28377"/>
    <lineage>
        <taxon>Eukaryota</taxon>
        <taxon>Metazoa</taxon>
        <taxon>Chordata</taxon>
        <taxon>Craniata</taxon>
        <taxon>Vertebrata</taxon>
        <taxon>Euteleostomi</taxon>
        <taxon>Lepidosauria</taxon>
        <taxon>Squamata</taxon>
        <taxon>Bifurcata</taxon>
        <taxon>Unidentata</taxon>
        <taxon>Episquamata</taxon>
        <taxon>Toxicofera</taxon>
        <taxon>Iguania</taxon>
        <taxon>Dactyloidae</taxon>
        <taxon>Anolis</taxon>
    </lineage>
</organism>
<dbReference type="HAMAP" id="MF_00251">
    <property type="entry name" value="Ribosomal_bL36"/>
    <property type="match status" value="1"/>
</dbReference>
<dbReference type="SUPFAM" id="SSF57840">
    <property type="entry name" value="Ribosomal protein L36"/>
    <property type="match status" value="1"/>
</dbReference>
<comment type="similarity">
    <text evidence="2 7">Belongs to the bacterial ribosomal protein bL36 family.</text>
</comment>
<dbReference type="STRING" id="28377.ENSACAP00000000703"/>
<dbReference type="eggNOG" id="KOG4122">
    <property type="taxonomic scope" value="Eukaryota"/>
</dbReference>
<evidence type="ECO:0000313" key="8">
    <source>
        <dbReference type="Ensembl" id="ENSACAP00000000703.3"/>
    </source>
</evidence>
<reference evidence="8" key="3">
    <citation type="submission" date="2025-09" db="UniProtKB">
        <authorList>
            <consortium name="Ensembl"/>
        </authorList>
    </citation>
    <scope>IDENTIFICATION</scope>
</reference>
<dbReference type="GO" id="GO:0003735">
    <property type="term" value="F:structural constituent of ribosome"/>
    <property type="evidence" value="ECO:0007669"/>
    <property type="project" value="InterPro"/>
</dbReference>
<dbReference type="Proteomes" id="UP000001646">
    <property type="component" value="Chromosome 4"/>
</dbReference>
<evidence type="ECO:0000256" key="2">
    <source>
        <dbReference type="ARBA" id="ARBA00007645"/>
    </source>
</evidence>
<protein>
    <recommendedName>
        <fullName evidence="7">Ribosomal protein</fullName>
    </recommendedName>
</protein>
<dbReference type="InterPro" id="IPR000473">
    <property type="entry name" value="Ribosomal_bL36"/>
</dbReference>
<reference evidence="8" key="2">
    <citation type="submission" date="2025-08" db="UniProtKB">
        <authorList>
            <consortium name="Ensembl"/>
        </authorList>
    </citation>
    <scope>IDENTIFICATION</scope>
</reference>
<reference evidence="8 9" key="1">
    <citation type="submission" date="2009-12" db="EMBL/GenBank/DDBJ databases">
        <title>The Genome Sequence of Anolis carolinensis (Green Anole Lizard).</title>
        <authorList>
            <consortium name="The Genome Sequencing Platform"/>
            <person name="Di Palma F."/>
            <person name="Alfoldi J."/>
            <person name="Heiman D."/>
            <person name="Young S."/>
            <person name="Grabherr M."/>
            <person name="Johnson J."/>
            <person name="Lander E.S."/>
            <person name="Lindblad-Toh K."/>
        </authorList>
    </citation>
    <scope>NUCLEOTIDE SEQUENCE [LARGE SCALE GENOMIC DNA]</scope>
    <source>
        <strain evidence="8 9">JBL SC #1</strain>
    </source>
</reference>
<dbReference type="GO" id="GO:0006412">
    <property type="term" value="P:translation"/>
    <property type="evidence" value="ECO:0007669"/>
    <property type="project" value="InterPro"/>
</dbReference>
<dbReference type="PANTHER" id="PTHR46909">
    <property type="entry name" value="39S RIBOSOMAL PROTEIN L36, MITOCHONDRIAL"/>
    <property type="match status" value="1"/>
</dbReference>
<keyword evidence="6 7" id="KW-0687">Ribonucleoprotein</keyword>
<dbReference type="GO" id="GO:0016604">
    <property type="term" value="C:nuclear body"/>
    <property type="evidence" value="ECO:0007669"/>
    <property type="project" value="Ensembl"/>
</dbReference>
<evidence type="ECO:0000313" key="9">
    <source>
        <dbReference type="Proteomes" id="UP000001646"/>
    </source>
</evidence>
<evidence type="ECO:0000256" key="4">
    <source>
        <dbReference type="ARBA" id="ARBA00022980"/>
    </source>
</evidence>
<dbReference type="PANTHER" id="PTHR46909:SF1">
    <property type="entry name" value="LARGE RIBOSOMAL SUBUNIT PROTEIN BL36M"/>
    <property type="match status" value="1"/>
</dbReference>
<sequence length="109" mass="12390">MAALLLRNAMTSAVKSVRFLNGHPSSCFFSSWLLGRSKLVSPLLCAIKPQSMDLTPVFTGCPALNFQPVAGMKTKGVLKRRCKDCFFVRRRGRMYVYCKTHPRHKQRKL</sequence>
<dbReference type="InParanoid" id="G1K8R7"/>
<dbReference type="GeneTree" id="ENSGT00390000010866"/>
<name>G1K8R7_ANOCA</name>
<dbReference type="HOGENOM" id="CLU_135723_3_3_1"/>
<evidence type="ECO:0000256" key="3">
    <source>
        <dbReference type="ARBA" id="ARBA00022946"/>
    </source>
</evidence>
<evidence type="ECO:0000256" key="7">
    <source>
        <dbReference type="RuleBase" id="RU000570"/>
    </source>
</evidence>
<dbReference type="InterPro" id="IPR052143">
    <property type="entry name" value="Mitoribosomal_bL36m"/>
</dbReference>
<dbReference type="AlphaFoldDB" id="G1K8R7"/>
<keyword evidence="5" id="KW-0496">Mitochondrion</keyword>
<comment type="subcellular location">
    <subcellularLocation>
        <location evidence="1">Mitochondrion</location>
    </subcellularLocation>
</comment>
<dbReference type="Ensembl" id="ENSACAT00000000727.3">
    <property type="protein sequence ID" value="ENSACAP00000000703.3"/>
    <property type="gene ID" value="ENSACAG00000000820.3"/>
</dbReference>
<accession>G1K8R7</accession>
<evidence type="ECO:0000256" key="5">
    <source>
        <dbReference type="ARBA" id="ARBA00023128"/>
    </source>
</evidence>